<organism>
    <name type="scientific">Serpula lacrymans var. lacrymans (strain S7.9)</name>
    <name type="common">Dry rot fungus</name>
    <dbReference type="NCBI Taxonomy" id="578457"/>
    <lineage>
        <taxon>Eukaryota</taxon>
        <taxon>Fungi</taxon>
        <taxon>Dikarya</taxon>
        <taxon>Basidiomycota</taxon>
        <taxon>Agaricomycotina</taxon>
        <taxon>Agaricomycetes</taxon>
        <taxon>Agaricomycetidae</taxon>
        <taxon>Boletales</taxon>
        <taxon>Coniophorineae</taxon>
        <taxon>Serpulaceae</taxon>
        <taxon>Serpula</taxon>
    </lineage>
</organism>
<reference evidence="3" key="1">
    <citation type="submission" date="2011-04" db="EMBL/GenBank/DDBJ databases">
        <title>Evolution of plant cell wall degrading machinery underlies the functional diversity of forest fungi.</title>
        <authorList>
            <consortium name="US DOE Joint Genome Institute (JGI-PGF)"/>
            <person name="Eastwood D.C."/>
            <person name="Floudas D."/>
            <person name="Binder M."/>
            <person name="Majcherczyk A."/>
            <person name="Schneider P."/>
            <person name="Aerts A."/>
            <person name="Asiegbu F.O."/>
            <person name="Baker S.E."/>
            <person name="Barry K."/>
            <person name="Bendiksby M."/>
            <person name="Blumentritt M."/>
            <person name="Coutinho P.M."/>
            <person name="Cullen D."/>
            <person name="Cullen D."/>
            <person name="Gathman A."/>
            <person name="Goodell B."/>
            <person name="Henrissat B."/>
            <person name="Ihrmark K."/>
            <person name="Kauserud H."/>
            <person name="Kohler A."/>
            <person name="LaButti K."/>
            <person name="Lapidus A."/>
            <person name="Lavin J.L."/>
            <person name="Lee Y.-H."/>
            <person name="Lindquist E."/>
            <person name="Lilly W."/>
            <person name="Lucas S."/>
            <person name="Morin E."/>
            <person name="Murat C."/>
            <person name="Oguiza J.A."/>
            <person name="Park J."/>
            <person name="Pisabarro A.G."/>
            <person name="Riley R."/>
            <person name="Rosling A."/>
            <person name="Salamov A."/>
            <person name="Schmidt O."/>
            <person name="Schmutz J."/>
            <person name="Skrede I."/>
            <person name="Stenlid J."/>
            <person name="Wiebenga A."/>
            <person name="Xie X."/>
            <person name="Kues U."/>
            <person name="Hibbett D.S."/>
            <person name="Hoffmeister D."/>
            <person name="Hogberg N."/>
            <person name="Martin F."/>
            <person name="Grigoriev I.V."/>
            <person name="Watkinson S.C."/>
        </authorList>
    </citation>
    <scope>NUCLEOTIDE SEQUENCE</scope>
    <source>
        <strain evidence="3">S7.9</strain>
    </source>
</reference>
<evidence type="ECO:0000256" key="2">
    <source>
        <dbReference type="SAM" id="MobiDB-lite"/>
    </source>
</evidence>
<dbReference type="Pfam" id="PF05794">
    <property type="entry name" value="Tcp11"/>
    <property type="match status" value="1"/>
</dbReference>
<feature type="compositionally biased region" description="Polar residues" evidence="2">
    <location>
        <begin position="633"/>
        <end position="645"/>
    </location>
</feature>
<dbReference type="HOGENOM" id="CLU_011579_0_0_1"/>
<comment type="similarity">
    <text evidence="1">Belongs to the TCP11 family.</text>
</comment>
<dbReference type="RefSeq" id="XP_007319697.1">
    <property type="nucleotide sequence ID" value="XM_007319635.1"/>
</dbReference>
<dbReference type="PANTHER" id="PTHR12832">
    <property type="entry name" value="TESTIS-SPECIFIC PROTEIN PBS13 T-COMPLEX 11"/>
    <property type="match status" value="1"/>
</dbReference>
<sequence length="774" mass="85737">MLVDPAIPPHPFPSAPRLPPSSPWLSTDTSHAVWPSEPSPTDTATPVSPLSPHDPSHDASPRFNKRPRLESAEASPSIQRRSPPRLAFPPRGLSPRNNRRSRRPDARDPSIVPSPHSGPPNPSSLRIEGSCPATDLQHSPLPPGLPPIDLNSSHIPALHPLINRQTLKELDLSAIMRNPQLRHDLLFDAGLQFRPTSGRRKRDLADRYWRAIVQELENGCTCVSFDMQGKPHDCVCVCRRVPIPPHNPVLTFSSSRRVLTLRMPSRIRPLLAEFLEVLLSVIQPLSTISGPYANPDAFQNQIQQHAAQATHLRSLFDPELIEQELHHELFDPSGLFRMIGQTLKSHCAPMRDRAVDMMVEVAQSCAPGCGGSKKDAVKAVRMCLDILELMKLDIANHQLQTLRPFLIDTSGQFELKTFKGRKGPGSTLHVTQQWLQATHKQLMASERITHPSFPSGSLNYRNLCNTQQAYLSVLKGLTDLVFNPPSSIGPILTPPTHPSHNSHAPISPLPNYPETSYLDSARLLVLAADAADTTVLYMFLLLYRQLVFSDPSSSPNAPRDLSKVSDAELVKLKKEIRDVSSTHLGYCLVCRRPEDGDDSNVEKPEDKEWEKWKKLEQDIVLQVAMRAKEAQTPKPQSTCPDSPSTERPPLGLAPDERILKLAERWSDTHMQPGSALSGMLRNRIRDAVFNHVVALTFPARESSSGKCKALDFAASLAAVTNTNAQLGTVSGMEPLTDEIQSLAERLSRLAMIHLGVYLPLYEQEGFLTTLTPTS</sequence>
<evidence type="ECO:0000313" key="3">
    <source>
        <dbReference type="EMBL" id="EGO23935.1"/>
    </source>
</evidence>
<dbReference type="PANTHER" id="PTHR12832:SF11">
    <property type="entry name" value="LD23868P"/>
    <property type="match status" value="1"/>
</dbReference>
<feature type="region of interest" description="Disordered" evidence="2">
    <location>
        <begin position="630"/>
        <end position="652"/>
    </location>
</feature>
<accession>F8NZB5</accession>
<protein>
    <recommendedName>
        <fullName evidence="4">Tcp11-domain-containing protein</fullName>
    </recommendedName>
</protein>
<feature type="compositionally biased region" description="Polar residues" evidence="2">
    <location>
        <begin position="39"/>
        <end position="48"/>
    </location>
</feature>
<dbReference type="InterPro" id="IPR008862">
    <property type="entry name" value="Tcp11"/>
</dbReference>
<feature type="compositionally biased region" description="Pro residues" evidence="2">
    <location>
        <begin position="1"/>
        <end position="22"/>
    </location>
</feature>
<dbReference type="KEGG" id="sla:SERLADRAFT_356660"/>
<dbReference type="Proteomes" id="UP000008064">
    <property type="component" value="Unassembled WGS sequence"/>
</dbReference>
<gene>
    <name evidence="3" type="ORF">SERLADRAFT_356660</name>
</gene>
<evidence type="ECO:0008006" key="4">
    <source>
        <dbReference type="Google" id="ProtNLM"/>
    </source>
</evidence>
<evidence type="ECO:0000256" key="1">
    <source>
        <dbReference type="ARBA" id="ARBA00010954"/>
    </source>
</evidence>
<dbReference type="GeneID" id="18809537"/>
<feature type="region of interest" description="Disordered" evidence="2">
    <location>
        <begin position="1"/>
        <end position="147"/>
    </location>
</feature>
<name>F8NZB5_SERL9</name>
<dbReference type="OrthoDB" id="276323at2759"/>
<dbReference type="GO" id="GO:0010737">
    <property type="term" value="P:protein kinase A signaling"/>
    <property type="evidence" value="ECO:0007669"/>
    <property type="project" value="TreeGrafter"/>
</dbReference>
<proteinExistence type="inferred from homology"/>
<dbReference type="EMBL" id="GL945435">
    <property type="protein sequence ID" value="EGO23935.1"/>
    <property type="molecule type" value="Genomic_DNA"/>
</dbReference>
<dbReference type="AlphaFoldDB" id="F8NZB5"/>